<feature type="binding site" evidence="12">
    <location>
        <position position="131"/>
    </location>
    <ligand>
        <name>FAD</name>
        <dbReference type="ChEBI" id="CHEBI:57692"/>
    </ligand>
</feature>
<keyword evidence="8" id="KW-0756">Sterol biosynthesis</keyword>
<dbReference type="PANTHER" id="PTHR19370:SF185">
    <property type="entry name" value="NADH-CYTOCHROME B5 REDUCTASE"/>
    <property type="match status" value="1"/>
</dbReference>
<dbReference type="FunFam" id="3.40.50.80:FF:000005">
    <property type="entry name" value="NADH-cytochrome b5 reductase"/>
    <property type="match status" value="1"/>
</dbReference>
<evidence type="ECO:0000256" key="13">
    <source>
        <dbReference type="RuleBase" id="RU361226"/>
    </source>
</evidence>
<evidence type="ECO:0000256" key="11">
    <source>
        <dbReference type="ARBA" id="ARBA00023221"/>
    </source>
</evidence>
<feature type="binding site" evidence="12">
    <location>
        <position position="117"/>
    </location>
    <ligand>
        <name>FAD</name>
        <dbReference type="ChEBI" id="CHEBI:57692"/>
    </ligand>
</feature>
<evidence type="ECO:0000313" key="16">
    <source>
        <dbReference type="Proteomes" id="UP000285301"/>
    </source>
</evidence>
<dbReference type="Pfam" id="PF00970">
    <property type="entry name" value="FAD_binding_6"/>
    <property type="match status" value="1"/>
</dbReference>
<evidence type="ECO:0000256" key="4">
    <source>
        <dbReference type="ARBA" id="ARBA00022630"/>
    </source>
</evidence>
<dbReference type="PRINTS" id="PR00371">
    <property type="entry name" value="FPNCR"/>
</dbReference>
<dbReference type="Gene3D" id="2.40.30.10">
    <property type="entry name" value="Translation factors"/>
    <property type="match status" value="1"/>
</dbReference>
<dbReference type="GO" id="GO:0071949">
    <property type="term" value="F:FAD binding"/>
    <property type="evidence" value="ECO:0007669"/>
    <property type="project" value="TreeGrafter"/>
</dbReference>
<keyword evidence="6" id="KW-0443">Lipid metabolism</keyword>
<comment type="cofactor">
    <cofactor evidence="1 12 13">
        <name>FAD</name>
        <dbReference type="ChEBI" id="CHEBI:57692"/>
    </cofactor>
</comment>
<dbReference type="PANTHER" id="PTHR19370">
    <property type="entry name" value="NADH-CYTOCHROME B5 REDUCTASE"/>
    <property type="match status" value="1"/>
</dbReference>
<dbReference type="GO" id="GO:0090524">
    <property type="term" value="F:cytochrome-b5 reductase activity, acting on NADH"/>
    <property type="evidence" value="ECO:0007669"/>
    <property type="project" value="UniProtKB-EC"/>
</dbReference>
<dbReference type="InterPro" id="IPR008333">
    <property type="entry name" value="Cbr1-like_FAD-bd_dom"/>
</dbReference>
<dbReference type="PRINTS" id="PR00406">
    <property type="entry name" value="CYTB5RDTASE"/>
</dbReference>
<evidence type="ECO:0000256" key="12">
    <source>
        <dbReference type="PIRSR" id="PIRSR601834-1"/>
    </source>
</evidence>
<keyword evidence="9 13" id="KW-0520">NAD</keyword>
<feature type="binding site" evidence="12">
    <location>
        <position position="95"/>
    </location>
    <ligand>
        <name>FAD</name>
        <dbReference type="ChEBI" id="CHEBI:57692"/>
    </ligand>
</feature>
<evidence type="ECO:0000256" key="5">
    <source>
        <dbReference type="ARBA" id="ARBA00022827"/>
    </source>
</evidence>
<dbReference type="InterPro" id="IPR001433">
    <property type="entry name" value="OxRdtase_FAD/NAD-bd"/>
</dbReference>
<feature type="binding site" evidence="12">
    <location>
        <position position="97"/>
    </location>
    <ligand>
        <name>FAD</name>
        <dbReference type="ChEBI" id="CHEBI:57692"/>
    </ligand>
</feature>
<feature type="domain" description="FAD-binding FR-type" evidence="14">
    <location>
        <begin position="43"/>
        <end position="155"/>
    </location>
</feature>
<dbReference type="EC" id="1.6.2.2" evidence="13"/>
<dbReference type="Gene3D" id="3.40.50.80">
    <property type="entry name" value="Nucleotide-binding domain of ferredoxin-NADP reductase (FNR) module"/>
    <property type="match status" value="1"/>
</dbReference>
<dbReference type="GO" id="GO:0016126">
    <property type="term" value="P:sterol biosynthetic process"/>
    <property type="evidence" value="ECO:0007669"/>
    <property type="project" value="UniProtKB-KW"/>
</dbReference>
<name>A0A443RJI6_9ACAR</name>
<dbReference type="InterPro" id="IPR017927">
    <property type="entry name" value="FAD-bd_FR_type"/>
</dbReference>
<keyword evidence="4 12" id="KW-0285">Flavoprotein</keyword>
<keyword evidence="10" id="KW-1207">Sterol metabolism</keyword>
<dbReference type="EMBL" id="NCKU01000467">
    <property type="protein sequence ID" value="RWS15415.1"/>
    <property type="molecule type" value="Genomic_DNA"/>
</dbReference>
<feature type="binding site" evidence="12">
    <location>
        <position position="112"/>
    </location>
    <ligand>
        <name>FAD</name>
        <dbReference type="ChEBI" id="CHEBI:57692"/>
    </ligand>
</feature>
<evidence type="ECO:0000256" key="9">
    <source>
        <dbReference type="ARBA" id="ARBA00023027"/>
    </source>
</evidence>
<comment type="catalytic activity">
    <reaction evidence="13">
        <text>2 Fe(III)-[cytochrome b5] + NADH = 2 Fe(II)-[cytochrome b5] + NAD(+) + H(+)</text>
        <dbReference type="Rhea" id="RHEA:46680"/>
        <dbReference type="Rhea" id="RHEA-COMP:10438"/>
        <dbReference type="Rhea" id="RHEA-COMP:10439"/>
        <dbReference type="ChEBI" id="CHEBI:15378"/>
        <dbReference type="ChEBI" id="CHEBI:29033"/>
        <dbReference type="ChEBI" id="CHEBI:29034"/>
        <dbReference type="ChEBI" id="CHEBI:57540"/>
        <dbReference type="ChEBI" id="CHEBI:57945"/>
        <dbReference type="EC" id="1.6.2.2"/>
    </reaction>
</comment>
<evidence type="ECO:0000313" key="15">
    <source>
        <dbReference type="EMBL" id="RWS15415.1"/>
    </source>
</evidence>
<evidence type="ECO:0000259" key="14">
    <source>
        <dbReference type="PROSITE" id="PS51384"/>
    </source>
</evidence>
<gene>
    <name evidence="15" type="ORF">B4U79_11954</name>
</gene>
<proteinExistence type="inferred from homology"/>
<keyword evidence="16" id="KW-1185">Reference proteome</keyword>
<reference evidence="15 16" key="1">
    <citation type="journal article" date="2018" name="Gigascience">
        <title>Genomes of trombidid mites reveal novel predicted allergens and laterally-transferred genes associated with secondary metabolism.</title>
        <authorList>
            <person name="Dong X."/>
            <person name="Chaisiri K."/>
            <person name="Xia D."/>
            <person name="Armstrong S.D."/>
            <person name="Fang Y."/>
            <person name="Donnelly M.J."/>
            <person name="Kadowaki T."/>
            <person name="McGarry J.W."/>
            <person name="Darby A.C."/>
            <person name="Makepeace B.L."/>
        </authorList>
    </citation>
    <scope>NUCLEOTIDE SEQUENCE [LARGE SCALE GENOMIC DNA]</scope>
    <source>
        <strain evidence="15">UoL-WK</strain>
    </source>
</reference>
<comment type="caution">
    <text evidence="15">The sequence shown here is derived from an EMBL/GenBank/DDBJ whole genome shotgun (WGS) entry which is preliminary data.</text>
</comment>
<keyword evidence="7 13" id="KW-0560">Oxidoreductase</keyword>
<dbReference type="SUPFAM" id="SSF63380">
    <property type="entry name" value="Riboflavin synthase domain-like"/>
    <property type="match status" value="1"/>
</dbReference>
<feature type="binding site" evidence="12">
    <location>
        <position position="96"/>
    </location>
    <ligand>
        <name>FAD</name>
        <dbReference type="ChEBI" id="CHEBI:57692"/>
    </ligand>
</feature>
<keyword evidence="11" id="KW-0753">Steroid metabolism</keyword>
<keyword evidence="6" id="KW-0752">Steroid biosynthesis</keyword>
<dbReference type="InterPro" id="IPR001709">
    <property type="entry name" value="Flavoprot_Pyr_Nucl_cyt_Rdtase"/>
</dbReference>
<dbReference type="InterPro" id="IPR001834">
    <property type="entry name" value="CBR-like"/>
</dbReference>
<dbReference type="GO" id="GO:0005739">
    <property type="term" value="C:mitochondrion"/>
    <property type="evidence" value="ECO:0007669"/>
    <property type="project" value="TreeGrafter"/>
</dbReference>
<sequence>MKAEKTECLIVGSVLVASLGAAYLFYSAFLRKKKAKVLLEDPNRKYEVPLIEKEVISHDTRRFRFALPSNEHELGLNLGQHIYLSASIDDKLVIRPYTPVSSEHVKGYFDLVIKVYFKNVHPKYPDGGKMSQYLESLAIGDKILIRGPNGLLIYKGKGKFAIRKNKTSPPVTYEYKKCGMIAGGTGITPMLQILRAALEDQEDQTQFWLLFANQSEKDILLRDELESLAKKHPSRFHLWYTVDRADDTWKYSVGFVNADMISNYLPPPDDSTIILLCGPPPMINFACNPNLDKLGYALQHRFAF</sequence>
<organism evidence="15 16">
    <name type="scientific">Dinothrombium tinctorium</name>
    <dbReference type="NCBI Taxonomy" id="1965070"/>
    <lineage>
        <taxon>Eukaryota</taxon>
        <taxon>Metazoa</taxon>
        <taxon>Ecdysozoa</taxon>
        <taxon>Arthropoda</taxon>
        <taxon>Chelicerata</taxon>
        <taxon>Arachnida</taxon>
        <taxon>Acari</taxon>
        <taxon>Acariformes</taxon>
        <taxon>Trombidiformes</taxon>
        <taxon>Prostigmata</taxon>
        <taxon>Anystina</taxon>
        <taxon>Parasitengona</taxon>
        <taxon>Trombidioidea</taxon>
        <taxon>Trombidiidae</taxon>
        <taxon>Dinothrombium</taxon>
    </lineage>
</organism>
<protein>
    <recommendedName>
        <fullName evidence="13">NADH-cytochrome b5 reductase</fullName>
        <ecNumber evidence="13">1.6.2.2</ecNumber>
    </recommendedName>
</protein>
<dbReference type="InterPro" id="IPR017938">
    <property type="entry name" value="Riboflavin_synthase-like_b-brl"/>
</dbReference>
<comment type="similarity">
    <text evidence="2 13">Belongs to the flavoprotein pyridine nucleotide cytochrome reductase family.</text>
</comment>
<evidence type="ECO:0000256" key="1">
    <source>
        <dbReference type="ARBA" id="ARBA00001974"/>
    </source>
</evidence>
<dbReference type="OrthoDB" id="432685at2759"/>
<dbReference type="CDD" id="cd06183">
    <property type="entry name" value="cyt_b5_reduct_like"/>
    <property type="match status" value="1"/>
</dbReference>
<dbReference type="Proteomes" id="UP000285301">
    <property type="component" value="Unassembled WGS sequence"/>
</dbReference>
<keyword evidence="5 12" id="KW-0274">FAD</keyword>
<feature type="binding site" evidence="12">
    <location>
        <position position="129"/>
    </location>
    <ligand>
        <name>FAD</name>
        <dbReference type="ChEBI" id="CHEBI:57692"/>
    </ligand>
</feature>
<evidence type="ECO:0000256" key="2">
    <source>
        <dbReference type="ARBA" id="ARBA00006105"/>
    </source>
</evidence>
<accession>A0A443RJI6</accession>
<feature type="binding site" evidence="12">
    <location>
        <position position="114"/>
    </location>
    <ligand>
        <name>FAD</name>
        <dbReference type="ChEBI" id="CHEBI:57692"/>
    </ligand>
</feature>
<evidence type="ECO:0000256" key="6">
    <source>
        <dbReference type="ARBA" id="ARBA00022955"/>
    </source>
</evidence>
<dbReference type="FunFam" id="2.40.30.10:FF:000021">
    <property type="entry name" value="NADH-cytochrome b5 reductase"/>
    <property type="match status" value="1"/>
</dbReference>
<evidence type="ECO:0000256" key="7">
    <source>
        <dbReference type="ARBA" id="ARBA00023002"/>
    </source>
</evidence>
<keyword evidence="3" id="KW-0444">Lipid biosynthesis</keyword>
<dbReference type="PROSITE" id="PS51384">
    <property type="entry name" value="FAD_FR"/>
    <property type="match status" value="1"/>
</dbReference>
<evidence type="ECO:0000256" key="8">
    <source>
        <dbReference type="ARBA" id="ARBA00023011"/>
    </source>
</evidence>
<dbReference type="SUPFAM" id="SSF52343">
    <property type="entry name" value="Ferredoxin reductase-like, C-terminal NADP-linked domain"/>
    <property type="match status" value="1"/>
</dbReference>
<feature type="binding site" evidence="12">
    <location>
        <position position="130"/>
    </location>
    <ligand>
        <name>FAD</name>
        <dbReference type="ChEBI" id="CHEBI:57692"/>
    </ligand>
</feature>
<evidence type="ECO:0000256" key="3">
    <source>
        <dbReference type="ARBA" id="ARBA00022516"/>
    </source>
</evidence>
<dbReference type="Pfam" id="PF00175">
    <property type="entry name" value="NAD_binding_1"/>
    <property type="match status" value="1"/>
</dbReference>
<dbReference type="AlphaFoldDB" id="A0A443RJI6"/>
<evidence type="ECO:0000256" key="10">
    <source>
        <dbReference type="ARBA" id="ARBA00023166"/>
    </source>
</evidence>
<dbReference type="InterPro" id="IPR039261">
    <property type="entry name" value="FNR_nucleotide-bd"/>
</dbReference>
<dbReference type="STRING" id="1965070.A0A443RJI6"/>
<feature type="binding site" evidence="12">
    <location>
        <position position="188"/>
    </location>
    <ligand>
        <name>FAD</name>
        <dbReference type="ChEBI" id="CHEBI:57692"/>
    </ligand>
</feature>